<evidence type="ECO:0000313" key="2">
    <source>
        <dbReference type="Proteomes" id="UP000011668"/>
    </source>
</evidence>
<accession>L8WX31</accession>
<dbReference type="Proteomes" id="UP000011668">
    <property type="component" value="Unassembled WGS sequence"/>
</dbReference>
<dbReference type="AlphaFoldDB" id="L8WX31"/>
<reference evidence="1 2" key="1">
    <citation type="journal article" date="2013" name="Nat. Commun.">
        <title>The evolution and pathogenic mechanisms of the rice sheath blight pathogen.</title>
        <authorList>
            <person name="Zheng A."/>
            <person name="Lin R."/>
            <person name="Xu L."/>
            <person name="Qin P."/>
            <person name="Tang C."/>
            <person name="Ai P."/>
            <person name="Zhang D."/>
            <person name="Liu Y."/>
            <person name="Sun Z."/>
            <person name="Feng H."/>
            <person name="Wang Y."/>
            <person name="Chen Y."/>
            <person name="Liang X."/>
            <person name="Fu R."/>
            <person name="Li Q."/>
            <person name="Zhang J."/>
            <person name="Yu X."/>
            <person name="Xie Z."/>
            <person name="Ding L."/>
            <person name="Guan P."/>
            <person name="Tang J."/>
            <person name="Liang Y."/>
            <person name="Wang S."/>
            <person name="Deng Q."/>
            <person name="Li S."/>
            <person name="Zhu J."/>
            <person name="Wang L."/>
            <person name="Liu H."/>
            <person name="Li P."/>
        </authorList>
    </citation>
    <scope>NUCLEOTIDE SEQUENCE [LARGE SCALE GENOMIC DNA]</scope>
    <source>
        <strain evidence="2">AG-1 IA</strain>
    </source>
</reference>
<evidence type="ECO:0000313" key="1">
    <source>
        <dbReference type="EMBL" id="ELU41318.1"/>
    </source>
</evidence>
<organism evidence="1 2">
    <name type="scientific">Thanatephorus cucumeris (strain AG1-IA)</name>
    <name type="common">Rice sheath blight fungus</name>
    <name type="synonym">Rhizoctonia solani</name>
    <dbReference type="NCBI Taxonomy" id="983506"/>
    <lineage>
        <taxon>Eukaryota</taxon>
        <taxon>Fungi</taxon>
        <taxon>Dikarya</taxon>
        <taxon>Basidiomycota</taxon>
        <taxon>Agaricomycotina</taxon>
        <taxon>Agaricomycetes</taxon>
        <taxon>Cantharellales</taxon>
        <taxon>Ceratobasidiaceae</taxon>
        <taxon>Rhizoctonia</taxon>
        <taxon>Rhizoctonia solani AG-1</taxon>
    </lineage>
</organism>
<keyword evidence="2" id="KW-1185">Reference proteome</keyword>
<name>L8WX31_THACA</name>
<protein>
    <submittedName>
        <fullName evidence="1">Uncharacterized protein</fullName>
    </submittedName>
</protein>
<sequence length="114" mass="12795">MAPALSTCEQQANLTASSCYRLSLIFSPFKEWASPTAGQCKDGQYRAPQTRFHVLGSFLFLGQRSVETSNPRCSRPCAHKVLPQRLMRTHYNCALNPRQSEENGCFMVTFSSLT</sequence>
<dbReference type="EMBL" id="AFRT01001082">
    <property type="protein sequence ID" value="ELU41318.1"/>
    <property type="molecule type" value="Genomic_DNA"/>
</dbReference>
<gene>
    <name evidence="1" type="ORF">AG1IA_04653</name>
</gene>
<dbReference type="HOGENOM" id="CLU_2122733_0_0_1"/>
<comment type="caution">
    <text evidence="1">The sequence shown here is derived from an EMBL/GenBank/DDBJ whole genome shotgun (WGS) entry which is preliminary data.</text>
</comment>
<proteinExistence type="predicted"/>